<evidence type="ECO:0000259" key="1">
    <source>
        <dbReference type="Pfam" id="PF20209"/>
    </source>
</evidence>
<evidence type="ECO:0000313" key="2">
    <source>
        <dbReference type="Proteomes" id="UP000887566"/>
    </source>
</evidence>
<reference evidence="3" key="1">
    <citation type="submission" date="2022-11" db="UniProtKB">
        <authorList>
            <consortium name="WormBaseParasite"/>
        </authorList>
    </citation>
    <scope>IDENTIFICATION</scope>
</reference>
<name>A0A914WTV5_9BILA</name>
<dbReference type="AlphaFoldDB" id="A0A914WTV5"/>
<accession>A0A914WTV5</accession>
<dbReference type="InterPro" id="IPR046700">
    <property type="entry name" value="DUF6570"/>
</dbReference>
<proteinExistence type="predicted"/>
<keyword evidence="2" id="KW-1185">Reference proteome</keyword>
<protein>
    <submittedName>
        <fullName evidence="3">DUF6570 domain-containing protein</fullName>
    </submittedName>
</protein>
<evidence type="ECO:0000313" key="3">
    <source>
        <dbReference type="WBParaSite" id="PSAMB.scaffold5375size11838.g26469.t1"/>
    </source>
</evidence>
<dbReference type="Proteomes" id="UP000887566">
    <property type="component" value="Unplaced"/>
</dbReference>
<dbReference type="Pfam" id="PF20209">
    <property type="entry name" value="DUF6570"/>
    <property type="match status" value="1"/>
</dbReference>
<sequence>MICADCKKVAVPSQGKMPTMPPMAAANGMGVDEVPLQLQELNWVETMLIQLAKPFQLSTYRFRFKGRLTIERSLNTILSNCRGTAQYWSKQTRHLTTMDANAGPMAFFVTLSAKEYKWKDV</sequence>
<organism evidence="2 3">
    <name type="scientific">Plectus sambesii</name>
    <dbReference type="NCBI Taxonomy" id="2011161"/>
    <lineage>
        <taxon>Eukaryota</taxon>
        <taxon>Metazoa</taxon>
        <taxon>Ecdysozoa</taxon>
        <taxon>Nematoda</taxon>
        <taxon>Chromadorea</taxon>
        <taxon>Plectida</taxon>
        <taxon>Plectina</taxon>
        <taxon>Plectoidea</taxon>
        <taxon>Plectidae</taxon>
        <taxon>Plectus</taxon>
    </lineage>
</organism>
<feature type="domain" description="DUF6570" evidence="1">
    <location>
        <begin position="19"/>
        <end position="58"/>
    </location>
</feature>
<dbReference type="WBParaSite" id="PSAMB.scaffold5375size11838.g26469.t1">
    <property type="protein sequence ID" value="PSAMB.scaffold5375size11838.g26469.t1"/>
    <property type="gene ID" value="PSAMB.scaffold5375size11838.g26469"/>
</dbReference>